<dbReference type="PROSITE" id="PS51257">
    <property type="entry name" value="PROKAR_LIPOPROTEIN"/>
    <property type="match status" value="1"/>
</dbReference>
<evidence type="ECO:0000313" key="9">
    <source>
        <dbReference type="EMBL" id="OEK04768.1"/>
    </source>
</evidence>
<dbReference type="GO" id="GO:0022857">
    <property type="term" value="F:transmembrane transporter activity"/>
    <property type="evidence" value="ECO:0007669"/>
    <property type="project" value="TreeGrafter"/>
</dbReference>
<feature type="transmembrane region" description="Helical" evidence="6">
    <location>
        <begin position="675"/>
        <end position="698"/>
    </location>
</feature>
<evidence type="ECO:0000256" key="2">
    <source>
        <dbReference type="ARBA" id="ARBA00022475"/>
    </source>
</evidence>
<dbReference type="Pfam" id="PF02687">
    <property type="entry name" value="FtsX"/>
    <property type="match status" value="2"/>
</dbReference>
<comment type="subcellular location">
    <subcellularLocation>
        <location evidence="1">Cell membrane</location>
        <topology evidence="1">Multi-pass membrane protein</topology>
    </subcellularLocation>
</comment>
<feature type="transmembrane region" description="Helical" evidence="6">
    <location>
        <begin position="719"/>
        <end position="745"/>
    </location>
</feature>
<feature type="domain" description="ABC3 transporter permease C-terminal" evidence="7">
    <location>
        <begin position="295"/>
        <end position="411"/>
    </location>
</feature>
<evidence type="ECO:0000313" key="10">
    <source>
        <dbReference type="Proteomes" id="UP000095552"/>
    </source>
</evidence>
<feature type="transmembrane region" description="Helical" evidence="6">
    <location>
        <begin position="757"/>
        <end position="781"/>
    </location>
</feature>
<feature type="transmembrane region" description="Helical" evidence="6">
    <location>
        <begin position="291"/>
        <end position="313"/>
    </location>
</feature>
<dbReference type="PANTHER" id="PTHR30572">
    <property type="entry name" value="MEMBRANE COMPONENT OF TRANSPORTER-RELATED"/>
    <property type="match status" value="1"/>
</dbReference>
<sequence length="798" mass="88187">MIKNYVKIAFRNLARHKGYSFINITGLALGIACCLLILMYVKDEVTFDQYHSKSDVLYRLTSELEFGGSTMKMGATSEIEAKEFAERIPEIENFTRFSGTAAIVRKGEDFIRQFGVVFSDQGVFEMFDFEVLSGSLDGVLEELNRVVITKENAEKYFGRVDVAGEELTIRLQGQLEKYIIDAVINDIPTNSSLRLEFVFPWKKHEALQGPVTRPWGSIGSTSILQLRAGADPVAVAEKIKEVRERLNPGEDEAFARSVVNGLQPFTDIHLSKEFNSGSAGIKAANDPNSSYILSLIAIVILVLACINFANLTVARSLPRAKEIGVRKVLGALKKQLAFQFLSEAVYVSIISFVLGLIMAEFFLNGFGNLVNKEFAGNVMSDATLIGSCFLLVIFTALLAGAYPSFAISRFPIISSLNGKAKLAGKRYVSKGLVLLQFTMAGILVVGTIAMNLQIKHMLTVDLGYNDKNQVRVSLNGNGENGKLLKNELMSNPQIEQMALTKGYGSGSEFDLAGNKFFSLTSSAEDAYFDMIEVPLLAGRRLKDTGDDYGRTQDTLQNVLVNERFLEEIDVDLNEAIGQIVGDGGGTDRARIVGVIPDYKYASAKNNVMPMVFFSPGLNNDYQNLTIKYNPDYLSNIKSAVEEAWRKVDPYQPLSFAFIEEENKNTFAEEKRWKQVITYSTLLAIAISCLGLFGLAHLAAQQREKEIGVRKVLGASVSQLVFLLNSGFSKLVLLSFVFTIPIAYYLVESWLENFADQINIGVMLFLIPMIITLGIAVITISIQSFKTANSNPVNSLRNE</sequence>
<dbReference type="PANTHER" id="PTHR30572:SF18">
    <property type="entry name" value="ABC-TYPE MACROLIDE FAMILY EXPORT SYSTEM PERMEASE COMPONENT 2"/>
    <property type="match status" value="1"/>
</dbReference>
<feature type="domain" description="MacB-like periplasmic core" evidence="8">
    <location>
        <begin position="20"/>
        <end position="241"/>
    </location>
</feature>
<comment type="caution">
    <text evidence="9">The sequence shown here is derived from an EMBL/GenBank/DDBJ whole genome shotgun (WGS) entry which is preliminary data.</text>
</comment>
<reference evidence="9 10" key="1">
    <citation type="submission" date="2016-08" db="EMBL/GenBank/DDBJ databases">
        <title>Draft genome of Fabibacter sp. strain SK-8.</title>
        <authorList>
            <person name="Wong S.-K."/>
            <person name="Hamasaki K."/>
            <person name="Yoshizawa S."/>
        </authorList>
    </citation>
    <scope>NUCLEOTIDE SEQUENCE [LARGE SCALE GENOMIC DNA]</scope>
    <source>
        <strain evidence="9 10">SK-8</strain>
    </source>
</reference>
<dbReference type="STRING" id="1563681.BFP71_15085"/>
<keyword evidence="5 6" id="KW-0472">Membrane</keyword>
<feature type="transmembrane region" description="Helical" evidence="6">
    <location>
        <begin position="383"/>
        <end position="406"/>
    </location>
</feature>
<keyword evidence="3 6" id="KW-0812">Transmembrane</keyword>
<evidence type="ECO:0000256" key="6">
    <source>
        <dbReference type="SAM" id="Phobius"/>
    </source>
</evidence>
<feature type="domain" description="ABC3 transporter permease C-terminal" evidence="7">
    <location>
        <begin position="681"/>
        <end position="784"/>
    </location>
</feature>
<feature type="transmembrane region" description="Helical" evidence="6">
    <location>
        <begin position="427"/>
        <end position="450"/>
    </location>
</feature>
<evidence type="ECO:0000256" key="5">
    <source>
        <dbReference type="ARBA" id="ARBA00023136"/>
    </source>
</evidence>
<name>A0A1E5T058_9BACT</name>
<organism evidence="9 10">
    <name type="scientific">Roseivirga misakiensis</name>
    <dbReference type="NCBI Taxonomy" id="1563681"/>
    <lineage>
        <taxon>Bacteria</taxon>
        <taxon>Pseudomonadati</taxon>
        <taxon>Bacteroidota</taxon>
        <taxon>Cytophagia</taxon>
        <taxon>Cytophagales</taxon>
        <taxon>Roseivirgaceae</taxon>
        <taxon>Roseivirga</taxon>
    </lineage>
</organism>
<evidence type="ECO:0000256" key="1">
    <source>
        <dbReference type="ARBA" id="ARBA00004651"/>
    </source>
</evidence>
<evidence type="ECO:0000259" key="7">
    <source>
        <dbReference type="Pfam" id="PF02687"/>
    </source>
</evidence>
<dbReference type="Proteomes" id="UP000095552">
    <property type="component" value="Unassembled WGS sequence"/>
</dbReference>
<evidence type="ECO:0000259" key="8">
    <source>
        <dbReference type="Pfam" id="PF12704"/>
    </source>
</evidence>
<dbReference type="InterPro" id="IPR025857">
    <property type="entry name" value="MacB_PCD"/>
</dbReference>
<dbReference type="OrthoDB" id="5933722at2"/>
<keyword evidence="10" id="KW-1185">Reference proteome</keyword>
<feature type="transmembrane region" description="Helical" evidence="6">
    <location>
        <begin position="21"/>
        <end position="41"/>
    </location>
</feature>
<keyword evidence="2" id="KW-1003">Cell membrane</keyword>
<evidence type="ECO:0008006" key="11">
    <source>
        <dbReference type="Google" id="ProtNLM"/>
    </source>
</evidence>
<dbReference type="InterPro" id="IPR003838">
    <property type="entry name" value="ABC3_permease_C"/>
</dbReference>
<dbReference type="GO" id="GO:0005886">
    <property type="term" value="C:plasma membrane"/>
    <property type="evidence" value="ECO:0007669"/>
    <property type="project" value="UniProtKB-SubCell"/>
</dbReference>
<protein>
    <recommendedName>
        <fullName evidence="11">ABC3 transporter permease protein domain-containing protein</fullName>
    </recommendedName>
</protein>
<dbReference type="Pfam" id="PF12704">
    <property type="entry name" value="MacB_PCD"/>
    <property type="match status" value="1"/>
</dbReference>
<keyword evidence="4 6" id="KW-1133">Transmembrane helix</keyword>
<proteinExistence type="predicted"/>
<evidence type="ECO:0000256" key="3">
    <source>
        <dbReference type="ARBA" id="ARBA00022692"/>
    </source>
</evidence>
<feature type="transmembrane region" description="Helical" evidence="6">
    <location>
        <begin position="344"/>
        <end position="363"/>
    </location>
</feature>
<dbReference type="AlphaFoldDB" id="A0A1E5T058"/>
<dbReference type="RefSeq" id="WP_069836273.1">
    <property type="nucleotide sequence ID" value="NZ_MDGQ01000005.1"/>
</dbReference>
<gene>
    <name evidence="9" type="ORF">BFP71_15085</name>
</gene>
<dbReference type="InterPro" id="IPR050250">
    <property type="entry name" value="Macrolide_Exporter_MacB"/>
</dbReference>
<dbReference type="EMBL" id="MDGQ01000005">
    <property type="protein sequence ID" value="OEK04768.1"/>
    <property type="molecule type" value="Genomic_DNA"/>
</dbReference>
<evidence type="ECO:0000256" key="4">
    <source>
        <dbReference type="ARBA" id="ARBA00022989"/>
    </source>
</evidence>
<accession>A0A1E5T058</accession>